<evidence type="ECO:0000313" key="2">
    <source>
        <dbReference type="Proteomes" id="UP000278475"/>
    </source>
</evidence>
<gene>
    <name evidence="1" type="ORF">DRJ31_04720</name>
</gene>
<accession>A0A497ESC1</accession>
<sequence length="147" mass="16857">MLKSCRVNVAVDVSGRVEDWGKRCFIGICIDDEKLRVLVNRELKLCARAFLLKRKLSNVKAALVLLISIVLHVLKTRGVYECTVSFDREFAGYDEFVIKETLDRARRLGVRVLNVEVKSLGRRNKVHLASRKGKSLYVKKEEILKIL</sequence>
<dbReference type="Proteomes" id="UP000278475">
    <property type="component" value="Unassembled WGS sequence"/>
</dbReference>
<comment type="caution">
    <text evidence="1">The sequence shown here is derived from an EMBL/GenBank/DDBJ whole genome shotgun (WGS) entry which is preliminary data.</text>
</comment>
<dbReference type="EMBL" id="QMQV01000033">
    <property type="protein sequence ID" value="RLE49478.1"/>
    <property type="molecule type" value="Genomic_DNA"/>
</dbReference>
<organism evidence="1 2">
    <name type="scientific">Thermoproteota archaeon</name>
    <dbReference type="NCBI Taxonomy" id="2056631"/>
    <lineage>
        <taxon>Archaea</taxon>
        <taxon>Thermoproteota</taxon>
    </lineage>
</organism>
<proteinExistence type="predicted"/>
<name>A0A497ESC1_9CREN</name>
<reference evidence="1 2" key="1">
    <citation type="submission" date="2018-06" db="EMBL/GenBank/DDBJ databases">
        <title>Extensive metabolic versatility and redundancy in microbially diverse, dynamic hydrothermal sediments.</title>
        <authorList>
            <person name="Dombrowski N."/>
            <person name="Teske A."/>
            <person name="Baker B.J."/>
        </authorList>
    </citation>
    <scope>NUCLEOTIDE SEQUENCE [LARGE SCALE GENOMIC DNA]</scope>
    <source>
        <strain evidence="1">B66_G16</strain>
    </source>
</reference>
<protein>
    <submittedName>
        <fullName evidence="1">Uncharacterized protein</fullName>
    </submittedName>
</protein>
<dbReference type="AlphaFoldDB" id="A0A497ESC1"/>
<evidence type="ECO:0000313" key="1">
    <source>
        <dbReference type="EMBL" id="RLE49478.1"/>
    </source>
</evidence>